<name>A0AAD6SG67_9AGAR</name>
<sequence length="489" mass="56043">MTRPPLPPDICVEIALLASPQTRAQLLPLCRVVYKMTVPLVYRNISVGDNANQLVRTLATRPELAAVVQSLEFRHSATARIDYPEWTVALRALVNLHKLVTDYHVPLKEDIIALITFRLRSFTSYSTIIGTWANFLATQGELQELVLHSDFMGRPPTPQELPHLRVLKARYDDMAKFSTHSGVQHVWFWLARPTPGIPFGTRNLALLSQWQARPSTVRINGPQVLALLELAPAMLGGVRHLVLDEHRQLSRFTHGSGVLRVAPALDRHRMPQLQVLTMVYSARESIFPNDPPVEVGMVLDAKESLNQVRRGKRPRSASPELDRKGQRQRHNTPPGRTPPSLERVEGTSAELQWQQGIENLFAWAQEPINWVNPPEPELTAEQLAEEAVREAEREGFYQHVLNSVPHYERQDMLRDVCLEEERRARQEQWEMEDYRHNVLEDTHSSWTVLRENRRRPLLLASPLPAPRHNQQQWTTLSSWVFADSEQLVD</sequence>
<reference evidence="2" key="1">
    <citation type="submission" date="2023-03" db="EMBL/GenBank/DDBJ databases">
        <title>Massive genome expansion in bonnet fungi (Mycena s.s.) driven by repeated elements and novel gene families across ecological guilds.</title>
        <authorList>
            <consortium name="Lawrence Berkeley National Laboratory"/>
            <person name="Harder C.B."/>
            <person name="Miyauchi S."/>
            <person name="Viragh M."/>
            <person name="Kuo A."/>
            <person name="Thoen E."/>
            <person name="Andreopoulos B."/>
            <person name="Lu D."/>
            <person name="Skrede I."/>
            <person name="Drula E."/>
            <person name="Henrissat B."/>
            <person name="Morin E."/>
            <person name="Kohler A."/>
            <person name="Barry K."/>
            <person name="LaButti K."/>
            <person name="Morin E."/>
            <person name="Salamov A."/>
            <person name="Lipzen A."/>
            <person name="Mereny Z."/>
            <person name="Hegedus B."/>
            <person name="Baldrian P."/>
            <person name="Stursova M."/>
            <person name="Weitz H."/>
            <person name="Taylor A."/>
            <person name="Grigoriev I.V."/>
            <person name="Nagy L.G."/>
            <person name="Martin F."/>
            <person name="Kauserud H."/>
        </authorList>
    </citation>
    <scope>NUCLEOTIDE SEQUENCE</scope>
    <source>
        <strain evidence="2">CBHHK200</strain>
    </source>
</reference>
<feature type="region of interest" description="Disordered" evidence="1">
    <location>
        <begin position="304"/>
        <end position="347"/>
    </location>
</feature>
<evidence type="ECO:0000256" key="1">
    <source>
        <dbReference type="SAM" id="MobiDB-lite"/>
    </source>
</evidence>
<proteinExistence type="predicted"/>
<dbReference type="Proteomes" id="UP001218188">
    <property type="component" value="Unassembled WGS sequence"/>
</dbReference>
<evidence type="ECO:0000313" key="3">
    <source>
        <dbReference type="Proteomes" id="UP001218188"/>
    </source>
</evidence>
<accession>A0AAD6SG67</accession>
<comment type="caution">
    <text evidence="2">The sequence shown here is derived from an EMBL/GenBank/DDBJ whole genome shotgun (WGS) entry which is preliminary data.</text>
</comment>
<keyword evidence="3" id="KW-1185">Reference proteome</keyword>
<protein>
    <submittedName>
        <fullName evidence="2">Uncharacterized protein</fullName>
    </submittedName>
</protein>
<evidence type="ECO:0000313" key="2">
    <source>
        <dbReference type="EMBL" id="KAJ7027029.1"/>
    </source>
</evidence>
<dbReference type="EMBL" id="JARJCM010000130">
    <property type="protein sequence ID" value="KAJ7027029.1"/>
    <property type="molecule type" value="Genomic_DNA"/>
</dbReference>
<organism evidence="2 3">
    <name type="scientific">Mycena alexandri</name>
    <dbReference type="NCBI Taxonomy" id="1745969"/>
    <lineage>
        <taxon>Eukaryota</taxon>
        <taxon>Fungi</taxon>
        <taxon>Dikarya</taxon>
        <taxon>Basidiomycota</taxon>
        <taxon>Agaricomycotina</taxon>
        <taxon>Agaricomycetes</taxon>
        <taxon>Agaricomycetidae</taxon>
        <taxon>Agaricales</taxon>
        <taxon>Marasmiineae</taxon>
        <taxon>Mycenaceae</taxon>
        <taxon>Mycena</taxon>
    </lineage>
</organism>
<dbReference type="AlphaFoldDB" id="A0AAD6SG67"/>
<gene>
    <name evidence="2" type="ORF">C8F04DRAFT_1267466</name>
</gene>